<dbReference type="AlphaFoldDB" id="A0A2S9J710"/>
<accession>A0A2S9J710</accession>
<organism evidence="1 2">
    <name type="scientific">Sphingobacterium haloxyli</name>
    <dbReference type="NCBI Taxonomy" id="2100533"/>
    <lineage>
        <taxon>Bacteria</taxon>
        <taxon>Pseudomonadati</taxon>
        <taxon>Bacteroidota</taxon>
        <taxon>Sphingobacteriia</taxon>
        <taxon>Sphingobacteriales</taxon>
        <taxon>Sphingobacteriaceae</taxon>
        <taxon>Sphingobacterium</taxon>
    </lineage>
</organism>
<comment type="caution">
    <text evidence="1">The sequence shown here is derived from an EMBL/GenBank/DDBJ whole genome shotgun (WGS) entry which is preliminary data.</text>
</comment>
<evidence type="ECO:0008006" key="3">
    <source>
        <dbReference type="Google" id="ProtNLM"/>
    </source>
</evidence>
<dbReference type="EMBL" id="PVBQ01000003">
    <property type="protein sequence ID" value="PRD48537.1"/>
    <property type="molecule type" value="Genomic_DNA"/>
</dbReference>
<proteinExistence type="predicted"/>
<dbReference type="OrthoDB" id="6654917at2"/>
<name>A0A2S9J710_9SPHI</name>
<reference evidence="1 2" key="1">
    <citation type="submission" date="2018-02" db="EMBL/GenBank/DDBJ databases">
        <title>The draft genome of Sphingobacterium sp. 5JN-11.</title>
        <authorList>
            <person name="Liu L."/>
            <person name="Li L."/>
            <person name="Liang L."/>
            <person name="Zhang X."/>
            <person name="Wang T."/>
        </authorList>
    </citation>
    <scope>NUCLEOTIDE SEQUENCE [LARGE SCALE GENOMIC DNA]</scope>
    <source>
        <strain evidence="1 2">5JN-11</strain>
    </source>
</reference>
<sequence>MKQVGLILLYYLTMHIGVAQGQTNEKQYIGRYGHYEGVCLFDDGQFLLYGYATAVFGRYTKNGDKILFYPARRDLFEVYGHRNPQIEGEQSRWQFIGFEEGATFAQFDQDSIHRVFNVDANCFTYPYITNRTQLVEHITLRDQAEGSSTFKTFHFANTAAYNDFVLVYNKISDEQHDFVGRLEDNVLKLSNYGGDNGYLKQEEDKEWEEILQFKAQHEQATTYRENSYIDVETQLQYDKVLRQKNSNEPSTPTHFAKSTIFHTVCEDSLELYQ</sequence>
<evidence type="ECO:0000313" key="1">
    <source>
        <dbReference type="EMBL" id="PRD48537.1"/>
    </source>
</evidence>
<dbReference type="RefSeq" id="WP_105715858.1">
    <property type="nucleotide sequence ID" value="NZ_PVBQ01000003.1"/>
</dbReference>
<protein>
    <recommendedName>
        <fullName evidence="3">Preprotein translocase subunit SecD</fullName>
    </recommendedName>
</protein>
<gene>
    <name evidence="1" type="ORF">C5745_04870</name>
</gene>
<evidence type="ECO:0000313" key="2">
    <source>
        <dbReference type="Proteomes" id="UP000239711"/>
    </source>
</evidence>
<dbReference type="Proteomes" id="UP000239711">
    <property type="component" value="Unassembled WGS sequence"/>
</dbReference>
<keyword evidence="2" id="KW-1185">Reference proteome</keyword>